<protein>
    <submittedName>
        <fullName evidence="1">Uncharacterized protein</fullName>
    </submittedName>
</protein>
<evidence type="ECO:0000313" key="1">
    <source>
        <dbReference type="EMBL" id="SVD21309.1"/>
    </source>
</evidence>
<proteinExistence type="predicted"/>
<dbReference type="AlphaFoldDB" id="A0A382TGR5"/>
<accession>A0A382TGR5</accession>
<sequence length="36" mass="4003">RVGTGLRFSTALGKKVPEIQFLRDPADTERSISLSR</sequence>
<name>A0A382TGR5_9ZZZZ</name>
<feature type="non-terminal residue" evidence="1">
    <location>
        <position position="1"/>
    </location>
</feature>
<dbReference type="EMBL" id="UINC01136501">
    <property type="protein sequence ID" value="SVD21309.1"/>
    <property type="molecule type" value="Genomic_DNA"/>
</dbReference>
<organism evidence="1">
    <name type="scientific">marine metagenome</name>
    <dbReference type="NCBI Taxonomy" id="408172"/>
    <lineage>
        <taxon>unclassified sequences</taxon>
        <taxon>metagenomes</taxon>
        <taxon>ecological metagenomes</taxon>
    </lineage>
</organism>
<gene>
    <name evidence="1" type="ORF">METZ01_LOCUS374163</name>
</gene>
<reference evidence="1" key="1">
    <citation type="submission" date="2018-05" db="EMBL/GenBank/DDBJ databases">
        <authorList>
            <person name="Lanie J.A."/>
            <person name="Ng W.-L."/>
            <person name="Kazmierczak K.M."/>
            <person name="Andrzejewski T.M."/>
            <person name="Davidsen T.M."/>
            <person name="Wayne K.J."/>
            <person name="Tettelin H."/>
            <person name="Glass J.I."/>
            <person name="Rusch D."/>
            <person name="Podicherti R."/>
            <person name="Tsui H.-C.T."/>
            <person name="Winkler M.E."/>
        </authorList>
    </citation>
    <scope>NUCLEOTIDE SEQUENCE</scope>
</reference>